<protein>
    <submittedName>
        <fullName evidence="2">3-oxoacyl-[acyl-carrier protein] reductase</fullName>
    </submittedName>
</protein>
<comment type="similarity">
    <text evidence="1">Belongs to the short-chain dehydrogenases/reductases (SDR) family.</text>
</comment>
<sequence>MNNKFIPHFSWVLVFDFFNSKFILENLILNCITMKIDLKGYKAVVGGATRGLGLATAQQLAACGASVTLLARNKEKLEFAKSTLSVSCGQEHNYLDVDFADFDSFKTLTNQFFAGKEVDILVNNTNGPAAGSVVQKFTEDYQEAFDLLFKTYHHLSHLLLDGMKERGYGRILNVSSVTVKEPLPNLILSNTMRTAVVSWAKSLSKEAAPSGITVNTVLTGSFETERIESLIKSQSKETGEDFDDLLHQKQQAIPAKRFGKPEEYGYLMAFLASPFAAYINGASIPIDGGALNCF</sequence>
<evidence type="ECO:0000313" key="2">
    <source>
        <dbReference type="EMBL" id="AKP52547.1"/>
    </source>
</evidence>
<accession>A0A0H4PVY3</accession>
<keyword evidence="3" id="KW-1185">Reference proteome</keyword>
<gene>
    <name evidence="2" type="ORF">CA2015_3149</name>
</gene>
<dbReference type="PANTHER" id="PTHR42879:SF6">
    <property type="entry name" value="NADPH-DEPENDENT REDUCTASE BACG"/>
    <property type="match status" value="1"/>
</dbReference>
<dbReference type="InterPro" id="IPR050259">
    <property type="entry name" value="SDR"/>
</dbReference>
<dbReference type="KEGG" id="camu:CA2015_3149"/>
<evidence type="ECO:0000313" key="3">
    <source>
        <dbReference type="Proteomes" id="UP000036520"/>
    </source>
</evidence>
<dbReference type="PATRIC" id="fig|320787.5.peg.3439"/>
<evidence type="ECO:0000256" key="1">
    <source>
        <dbReference type="ARBA" id="ARBA00006484"/>
    </source>
</evidence>
<dbReference type="CDD" id="cd05344">
    <property type="entry name" value="BKR_like_SDR_like"/>
    <property type="match status" value="1"/>
</dbReference>
<organism evidence="2 3">
    <name type="scientific">Cyclobacterium amurskyense</name>
    <dbReference type="NCBI Taxonomy" id="320787"/>
    <lineage>
        <taxon>Bacteria</taxon>
        <taxon>Pseudomonadati</taxon>
        <taxon>Bacteroidota</taxon>
        <taxon>Cytophagia</taxon>
        <taxon>Cytophagales</taxon>
        <taxon>Cyclobacteriaceae</taxon>
        <taxon>Cyclobacterium</taxon>
    </lineage>
</organism>
<dbReference type="PRINTS" id="PR00081">
    <property type="entry name" value="GDHRDH"/>
</dbReference>
<dbReference type="Pfam" id="PF13561">
    <property type="entry name" value="adh_short_C2"/>
    <property type="match status" value="1"/>
</dbReference>
<dbReference type="PANTHER" id="PTHR42879">
    <property type="entry name" value="3-OXOACYL-(ACYL-CARRIER-PROTEIN) REDUCTASE"/>
    <property type="match status" value="1"/>
</dbReference>
<dbReference type="AlphaFoldDB" id="A0A0H4PVY3"/>
<dbReference type="Gene3D" id="3.40.50.720">
    <property type="entry name" value="NAD(P)-binding Rossmann-like Domain"/>
    <property type="match status" value="1"/>
</dbReference>
<reference evidence="2 3" key="1">
    <citation type="submission" date="2015-07" db="EMBL/GenBank/DDBJ databases">
        <authorList>
            <person name="Kim K.M."/>
        </authorList>
    </citation>
    <scope>NUCLEOTIDE SEQUENCE [LARGE SCALE GENOMIC DNA]</scope>
    <source>
        <strain evidence="2 3">KCTC 12363</strain>
    </source>
</reference>
<dbReference type="InterPro" id="IPR036291">
    <property type="entry name" value="NAD(P)-bd_dom_sf"/>
</dbReference>
<name>A0A0H4PVY3_9BACT</name>
<proteinExistence type="inferred from homology"/>
<dbReference type="EMBL" id="CP012040">
    <property type="protein sequence ID" value="AKP52547.1"/>
    <property type="molecule type" value="Genomic_DNA"/>
</dbReference>
<dbReference type="InterPro" id="IPR002347">
    <property type="entry name" value="SDR_fam"/>
</dbReference>
<dbReference type="STRING" id="320787.CA2015_3149"/>
<dbReference type="SUPFAM" id="SSF51735">
    <property type="entry name" value="NAD(P)-binding Rossmann-fold domains"/>
    <property type="match status" value="1"/>
</dbReference>
<dbReference type="Proteomes" id="UP000036520">
    <property type="component" value="Chromosome"/>
</dbReference>